<dbReference type="RefSeq" id="WP_078039089.1">
    <property type="nucleotide sequence ID" value="NZ_CP015820.1"/>
</dbReference>
<accession>A0A1U9M9I0</accession>
<dbReference type="InterPro" id="IPR002654">
    <property type="entry name" value="Glyco_trans_25"/>
</dbReference>
<dbReference type="Pfam" id="PF01755">
    <property type="entry name" value="Glyco_transf_25"/>
    <property type="match status" value="1"/>
</dbReference>
<proteinExistence type="predicted"/>
<keyword evidence="2" id="KW-0808">Transferase</keyword>
<protein>
    <submittedName>
        <fullName evidence="2">Glycosyl transferase, family 25</fullName>
    </submittedName>
</protein>
<reference evidence="2 3" key="1">
    <citation type="submission" date="2016-11" db="EMBL/GenBank/DDBJ databases">
        <title>Comparative genomics of Bartonella apis.</title>
        <authorList>
            <person name="Engel P."/>
        </authorList>
    </citation>
    <scope>NUCLEOTIDE SEQUENCE [LARGE SCALE GENOMIC DNA]</scope>
    <source>
        <strain evidence="2 3">BBC0178</strain>
    </source>
</reference>
<evidence type="ECO:0000313" key="2">
    <source>
        <dbReference type="EMBL" id="AQT41973.1"/>
    </source>
</evidence>
<evidence type="ECO:0000313" key="3">
    <source>
        <dbReference type="Proteomes" id="UP000189660"/>
    </source>
</evidence>
<sequence>MKLYVINLDRSPDRLDRLEKIFGNLNLGFTRVAAIDGLHLDEKFIADVRRNQLWPDPLTRGEIACFLSHRAVLEKVAAGDDDFAAIFEDDVILSGDAGDFLNNDLWIPAGADIIKIETHNKKVWLGKSQSLKEGYQIAPLKSRHIMAAGYIVSRQAAKKLCAMMGKITFPFDHFLFNPKCHVFEHFEMWQLDPAIVRQAGLISTLSDDRIKIDRENKSKRVASKTLRREIKRFFSRAKIGLWGIYVNYLTHGHWKRVKYKP</sequence>
<dbReference type="KEGG" id="bapa:BBC0178_004750"/>
<evidence type="ECO:0000259" key="1">
    <source>
        <dbReference type="Pfam" id="PF01755"/>
    </source>
</evidence>
<name>A0A1U9M9I0_9HYPH</name>
<dbReference type="CDD" id="cd06532">
    <property type="entry name" value="Glyco_transf_25"/>
    <property type="match status" value="1"/>
</dbReference>
<feature type="domain" description="Glycosyl transferase family 25" evidence="1">
    <location>
        <begin position="2"/>
        <end position="174"/>
    </location>
</feature>
<dbReference type="AlphaFoldDB" id="A0A1U9M9I0"/>
<dbReference type="GO" id="GO:0016740">
    <property type="term" value="F:transferase activity"/>
    <property type="evidence" value="ECO:0007669"/>
    <property type="project" value="UniProtKB-KW"/>
</dbReference>
<organism evidence="2 3">
    <name type="scientific">Bartonella apihabitans</name>
    <dbReference type="NCBI Taxonomy" id="2750929"/>
    <lineage>
        <taxon>Bacteria</taxon>
        <taxon>Pseudomonadati</taxon>
        <taxon>Pseudomonadota</taxon>
        <taxon>Alphaproteobacteria</taxon>
        <taxon>Hyphomicrobiales</taxon>
        <taxon>Bartonellaceae</taxon>
        <taxon>Bartonella</taxon>
    </lineage>
</organism>
<dbReference type="Proteomes" id="UP000189660">
    <property type="component" value="Chromosome"/>
</dbReference>
<dbReference type="EMBL" id="CP015820">
    <property type="protein sequence ID" value="AQT41973.1"/>
    <property type="molecule type" value="Genomic_DNA"/>
</dbReference>
<gene>
    <name evidence="2" type="ORF">BBC0178_004750</name>
</gene>
<dbReference type="OrthoDB" id="259382at2"/>
<keyword evidence="3" id="KW-1185">Reference proteome</keyword>